<comment type="caution">
    <text evidence="3">The sequence shown here is derived from an EMBL/GenBank/DDBJ whole genome shotgun (WGS) entry which is preliminary data.</text>
</comment>
<dbReference type="InterPro" id="IPR057031">
    <property type="entry name" value="SFR19-like_C"/>
</dbReference>
<accession>A0ABD0N1E0</accession>
<protein>
    <recommendedName>
        <fullName evidence="2">SFR19-like C-terminal domain-containing protein</fullName>
    </recommendedName>
</protein>
<evidence type="ECO:0000313" key="3">
    <source>
        <dbReference type="EMBL" id="KAL0154656.1"/>
    </source>
</evidence>
<reference evidence="3 4" key="1">
    <citation type="submission" date="2024-05" db="EMBL/GenBank/DDBJ databases">
        <title>Genome sequencing and assembly of Indian major carp, Cirrhinus mrigala (Hamilton, 1822).</title>
        <authorList>
            <person name="Mohindra V."/>
            <person name="Chowdhury L.M."/>
            <person name="Lal K."/>
            <person name="Jena J.K."/>
        </authorList>
    </citation>
    <scope>NUCLEOTIDE SEQUENCE [LARGE SCALE GENOMIC DNA]</scope>
    <source>
        <strain evidence="3">CM1030</strain>
        <tissue evidence="3">Blood</tissue>
    </source>
</reference>
<feature type="domain" description="SFR19-like C-terminal" evidence="2">
    <location>
        <begin position="1"/>
        <end position="36"/>
    </location>
</feature>
<gene>
    <name evidence="3" type="ORF">M9458_048919</name>
</gene>
<dbReference type="Pfam" id="PF23030">
    <property type="entry name" value="SCAF11-like_C"/>
    <property type="match status" value="1"/>
</dbReference>
<dbReference type="PANTHER" id="PTHR47048:SF1">
    <property type="entry name" value="PROTEIN SCAF11"/>
    <property type="match status" value="1"/>
</dbReference>
<feature type="non-terminal residue" evidence="3">
    <location>
        <position position="1"/>
    </location>
</feature>
<dbReference type="EMBL" id="JAMKFB020000025">
    <property type="protein sequence ID" value="KAL0154656.1"/>
    <property type="molecule type" value="Genomic_DNA"/>
</dbReference>
<evidence type="ECO:0000256" key="1">
    <source>
        <dbReference type="SAM" id="MobiDB-lite"/>
    </source>
</evidence>
<organism evidence="3 4">
    <name type="scientific">Cirrhinus mrigala</name>
    <name type="common">Mrigala</name>
    <dbReference type="NCBI Taxonomy" id="683832"/>
    <lineage>
        <taxon>Eukaryota</taxon>
        <taxon>Metazoa</taxon>
        <taxon>Chordata</taxon>
        <taxon>Craniata</taxon>
        <taxon>Vertebrata</taxon>
        <taxon>Euteleostomi</taxon>
        <taxon>Actinopterygii</taxon>
        <taxon>Neopterygii</taxon>
        <taxon>Teleostei</taxon>
        <taxon>Ostariophysi</taxon>
        <taxon>Cypriniformes</taxon>
        <taxon>Cyprinidae</taxon>
        <taxon>Labeoninae</taxon>
        <taxon>Labeonini</taxon>
        <taxon>Cirrhinus</taxon>
    </lineage>
</organism>
<proteinExistence type="predicted"/>
<evidence type="ECO:0000259" key="2">
    <source>
        <dbReference type="Pfam" id="PF23030"/>
    </source>
</evidence>
<keyword evidence="4" id="KW-1185">Reference proteome</keyword>
<dbReference type="AlphaFoldDB" id="A0ABD0N1E0"/>
<sequence length="52" mass="5802">VCHSKSGEINPVKVANLVKAYVDKYKHARKHKKEETGRSQHTGVSKDSQTPV</sequence>
<dbReference type="Proteomes" id="UP001529510">
    <property type="component" value="Unassembled WGS sequence"/>
</dbReference>
<feature type="compositionally biased region" description="Polar residues" evidence="1">
    <location>
        <begin position="39"/>
        <end position="52"/>
    </location>
</feature>
<name>A0ABD0N1E0_CIRMR</name>
<feature type="region of interest" description="Disordered" evidence="1">
    <location>
        <begin position="28"/>
        <end position="52"/>
    </location>
</feature>
<evidence type="ECO:0000313" key="4">
    <source>
        <dbReference type="Proteomes" id="UP001529510"/>
    </source>
</evidence>
<dbReference type="PANTHER" id="PTHR47048">
    <property type="entry name" value="PROTEIN SCAF11"/>
    <property type="match status" value="1"/>
</dbReference>